<evidence type="ECO:0000256" key="3">
    <source>
        <dbReference type="ARBA" id="ARBA00022827"/>
    </source>
</evidence>
<dbReference type="PROSITE" id="PS51387">
    <property type="entry name" value="FAD_PCMH"/>
    <property type="match status" value="1"/>
</dbReference>
<gene>
    <name evidence="6" type="ORF">SOO65_13350</name>
</gene>
<dbReference type="SUPFAM" id="SSF54292">
    <property type="entry name" value="2Fe-2S ferredoxin-like"/>
    <property type="match status" value="1"/>
</dbReference>
<reference evidence="6 7" key="1">
    <citation type="submission" date="2023-11" db="EMBL/GenBank/DDBJ databases">
        <title>Peredibacter starrii A3.12.</title>
        <authorList>
            <person name="Mitchell R.J."/>
        </authorList>
    </citation>
    <scope>NUCLEOTIDE SEQUENCE [LARGE SCALE GENOMIC DNA]</scope>
    <source>
        <strain evidence="6 7">A3.12</strain>
    </source>
</reference>
<dbReference type="InterPro" id="IPR016166">
    <property type="entry name" value="FAD-bd_PCMH"/>
</dbReference>
<dbReference type="AlphaFoldDB" id="A0AAX4HKF1"/>
<dbReference type="SUPFAM" id="SSF47741">
    <property type="entry name" value="CO dehydrogenase ISP C-domain like"/>
    <property type="match status" value="1"/>
</dbReference>
<dbReference type="InterPro" id="IPR036010">
    <property type="entry name" value="2Fe-2S_ferredoxin-like_sf"/>
</dbReference>
<dbReference type="Pfam" id="PF03450">
    <property type="entry name" value="CO_deh_flav_C"/>
    <property type="match status" value="1"/>
</dbReference>
<dbReference type="InterPro" id="IPR012175">
    <property type="entry name" value="Xanth_DH_ssu_bac"/>
</dbReference>
<dbReference type="Gene3D" id="3.10.20.30">
    <property type="match status" value="1"/>
</dbReference>
<dbReference type="Proteomes" id="UP001324634">
    <property type="component" value="Chromosome"/>
</dbReference>
<keyword evidence="4" id="KW-0408">Iron</keyword>
<dbReference type="Pfam" id="PF01799">
    <property type="entry name" value="Fer2_2"/>
    <property type="match status" value="1"/>
</dbReference>
<protein>
    <submittedName>
        <fullName evidence="6">FAD binding domain-containing protein</fullName>
    </submittedName>
</protein>
<dbReference type="Pfam" id="PF00941">
    <property type="entry name" value="FAD_binding_5"/>
    <property type="match status" value="1"/>
</dbReference>
<dbReference type="GO" id="GO:0005506">
    <property type="term" value="F:iron ion binding"/>
    <property type="evidence" value="ECO:0007669"/>
    <property type="project" value="InterPro"/>
</dbReference>
<evidence type="ECO:0000313" key="7">
    <source>
        <dbReference type="Proteomes" id="UP001324634"/>
    </source>
</evidence>
<accession>A0AAX4HKF1</accession>
<dbReference type="InterPro" id="IPR016167">
    <property type="entry name" value="FAD-bd_PCMH_sub1"/>
</dbReference>
<organism evidence="6 7">
    <name type="scientific">Peredibacter starrii</name>
    <dbReference type="NCBI Taxonomy" id="28202"/>
    <lineage>
        <taxon>Bacteria</taxon>
        <taxon>Pseudomonadati</taxon>
        <taxon>Bdellovibrionota</taxon>
        <taxon>Bacteriovoracia</taxon>
        <taxon>Bacteriovoracales</taxon>
        <taxon>Bacteriovoracaceae</taxon>
        <taxon>Peredibacter</taxon>
    </lineage>
</organism>
<evidence type="ECO:0000259" key="5">
    <source>
        <dbReference type="PROSITE" id="PS51387"/>
    </source>
</evidence>
<dbReference type="InterPro" id="IPR005107">
    <property type="entry name" value="CO_DH_flav_C"/>
</dbReference>
<dbReference type="InterPro" id="IPR036683">
    <property type="entry name" value="CO_DH_flav_C_dom_sf"/>
</dbReference>
<dbReference type="Gene3D" id="3.30.43.10">
    <property type="entry name" value="Uridine Diphospho-n-acetylenolpyruvylglucosamine Reductase, domain 2"/>
    <property type="match status" value="1"/>
</dbReference>
<dbReference type="GO" id="GO:0016491">
    <property type="term" value="F:oxidoreductase activity"/>
    <property type="evidence" value="ECO:0007669"/>
    <property type="project" value="InterPro"/>
</dbReference>
<keyword evidence="2" id="KW-0479">Metal-binding</keyword>
<dbReference type="InterPro" id="IPR012675">
    <property type="entry name" value="Beta-grasp_dom_sf"/>
</dbReference>
<proteinExistence type="predicted"/>
<dbReference type="GO" id="GO:0071949">
    <property type="term" value="F:FAD binding"/>
    <property type="evidence" value="ECO:0007669"/>
    <property type="project" value="InterPro"/>
</dbReference>
<evidence type="ECO:0000313" key="6">
    <source>
        <dbReference type="EMBL" id="WPU63675.1"/>
    </source>
</evidence>
<keyword evidence="7" id="KW-1185">Reference proteome</keyword>
<evidence type="ECO:0000256" key="4">
    <source>
        <dbReference type="ARBA" id="ARBA00023004"/>
    </source>
</evidence>
<dbReference type="PROSITE" id="PS00197">
    <property type="entry name" value="2FE2S_FER_1"/>
    <property type="match status" value="1"/>
</dbReference>
<dbReference type="InterPro" id="IPR016208">
    <property type="entry name" value="Ald_Oxase/xanthine_DH-like"/>
</dbReference>
<dbReference type="SMART" id="SM01092">
    <property type="entry name" value="CO_deh_flav_C"/>
    <property type="match status" value="1"/>
</dbReference>
<dbReference type="Gene3D" id="1.10.150.120">
    <property type="entry name" value="[2Fe-2S]-binding domain"/>
    <property type="match status" value="1"/>
</dbReference>
<dbReference type="SUPFAM" id="SSF56176">
    <property type="entry name" value="FAD-binding/transporter-associated domain-like"/>
    <property type="match status" value="1"/>
</dbReference>
<evidence type="ECO:0000256" key="2">
    <source>
        <dbReference type="ARBA" id="ARBA00022723"/>
    </source>
</evidence>
<dbReference type="InterPro" id="IPR002888">
    <property type="entry name" value="2Fe-2S-bd"/>
</dbReference>
<dbReference type="GO" id="GO:0051537">
    <property type="term" value="F:2 iron, 2 sulfur cluster binding"/>
    <property type="evidence" value="ECO:0007669"/>
    <property type="project" value="InterPro"/>
</dbReference>
<dbReference type="InterPro" id="IPR036318">
    <property type="entry name" value="FAD-bd_PCMH-like_sf"/>
</dbReference>
<dbReference type="PANTHER" id="PTHR45444:SF3">
    <property type="entry name" value="XANTHINE DEHYDROGENASE"/>
    <property type="match status" value="1"/>
</dbReference>
<dbReference type="InterPro" id="IPR036884">
    <property type="entry name" value="2Fe-2S-bd_dom_sf"/>
</dbReference>
<keyword evidence="3" id="KW-0274">FAD</keyword>
<feature type="domain" description="FAD-binding PCMH-type" evidence="5">
    <location>
        <begin position="198"/>
        <end position="371"/>
    </location>
</feature>
<dbReference type="EMBL" id="CP139487">
    <property type="protein sequence ID" value="WPU63675.1"/>
    <property type="molecule type" value="Genomic_DNA"/>
</dbReference>
<keyword evidence="1" id="KW-0285">Flavoprotein</keyword>
<dbReference type="InterPro" id="IPR006058">
    <property type="entry name" value="2Fe2S_fd_BS"/>
</dbReference>
<dbReference type="Gene3D" id="3.30.390.50">
    <property type="entry name" value="CO dehydrogenase flavoprotein, C-terminal domain"/>
    <property type="match status" value="1"/>
</dbReference>
<dbReference type="InterPro" id="IPR002346">
    <property type="entry name" value="Mopterin_DH_FAD-bd"/>
</dbReference>
<dbReference type="PIRSF" id="PIRSF036557">
    <property type="entry name" value="XdhA_RC"/>
    <property type="match status" value="1"/>
</dbReference>
<dbReference type="Gene3D" id="3.30.465.10">
    <property type="match status" value="1"/>
</dbReference>
<dbReference type="InterPro" id="IPR016169">
    <property type="entry name" value="FAD-bd_PCMH_sub2"/>
</dbReference>
<name>A0AAX4HKF1_9BACT</name>
<dbReference type="SUPFAM" id="SSF55447">
    <property type="entry name" value="CO dehydrogenase flavoprotein C-terminal domain-like"/>
    <property type="match status" value="1"/>
</dbReference>
<dbReference type="RefSeq" id="WP_321390806.1">
    <property type="nucleotide sequence ID" value="NZ_CP139487.1"/>
</dbReference>
<evidence type="ECO:0000256" key="1">
    <source>
        <dbReference type="ARBA" id="ARBA00022630"/>
    </source>
</evidence>
<sequence length="478" mass="53313">MRNKIVFYLNGNRHEVGAEKSSMMLADFLRYEESLTGTKIVCAEGDCGACSVLRYFPHVPGTDTQNYLPINSCITLVGQLDGSSVVTVDALKKEGILHETQRAVVQCHGSQCGFCTPGFVMALTGLVEEKLEKKEKTINAQEAKNCLTGNLCRCTGYQGIINAAVDIDLKKCESIKKRYYSEKQEVDLLKTFNEGVKLEGEDFSFFAPKTLEEAINYLMTDPEIRIIGGTTDLGVVHNKRKIKITKVLSLHLIRDLYNVTEKNGEVHLGARVTHSEFRHFIKDKMPEFANYLDIFASPQIKNVGTIVGNIANASPIGDTPPALLALNAEVCIMGPQGKREVPLSKFFLAYRKTDLKQGDIVTGIKFKIPSKSNTVRFYKNSNRKDLDISAVNLAVNLEWKDDSKKEIKDIIIAAGGVAATPLRFVKTEEFLKNNFDINLAVKELHAEFKPLSDVRASSSYRHVLVENLFRRFFSEVGV</sequence>
<dbReference type="PANTHER" id="PTHR45444">
    <property type="entry name" value="XANTHINE DEHYDROGENASE"/>
    <property type="match status" value="1"/>
</dbReference>
<dbReference type="KEGG" id="psti:SOO65_13350"/>